<evidence type="ECO:0000313" key="1">
    <source>
        <dbReference type="EMBL" id="REK73674.1"/>
    </source>
</evidence>
<comment type="caution">
    <text evidence="1">The sequence shown here is derived from an EMBL/GenBank/DDBJ whole genome shotgun (WGS) entry which is preliminary data.</text>
</comment>
<dbReference type="SUPFAM" id="SSF53335">
    <property type="entry name" value="S-adenosyl-L-methionine-dependent methyltransferases"/>
    <property type="match status" value="1"/>
</dbReference>
<sequence length="276" mass="30578">MSARPKVLDLFACEGGASEGYRRAGFDVYAVDLDENRLKRNPSAKHLGDALAVLRALIDYEAVWFTHPDGQRERLYLRDFVFGHASPPCQGYTRGNAGKVTAWPKLIPDVRAQFVDSGLPYVIENVRDAGPEMVDPVGLCGCMFDLRANDVDGEPLLLTRWRLFETNFPMSAPRECDHSSGWIAGAYGGSRRAKREDGESLAAVAPRDRHEARYVRKGGYVPRSREVLKALLGIDHDMTLRGLHESIPPAYAEHVGRELLASLAQTTIDDALEEVA</sequence>
<dbReference type="AlphaFoldDB" id="A0A371PCK7"/>
<keyword evidence="2" id="KW-1185">Reference proteome</keyword>
<gene>
    <name evidence="1" type="ORF">DX116_09120</name>
</gene>
<keyword evidence="1" id="KW-0808">Transferase</keyword>
<evidence type="ECO:0000313" key="2">
    <source>
        <dbReference type="Proteomes" id="UP000265581"/>
    </source>
</evidence>
<proteinExistence type="predicted"/>
<dbReference type="GO" id="GO:0032259">
    <property type="term" value="P:methylation"/>
    <property type="evidence" value="ECO:0007669"/>
    <property type="project" value="UniProtKB-KW"/>
</dbReference>
<dbReference type="Proteomes" id="UP000265581">
    <property type="component" value="Unassembled WGS sequence"/>
</dbReference>
<dbReference type="GO" id="GO:0008168">
    <property type="term" value="F:methyltransferase activity"/>
    <property type="evidence" value="ECO:0007669"/>
    <property type="project" value="UniProtKB-KW"/>
</dbReference>
<reference evidence="1 2" key="1">
    <citation type="submission" date="2018-08" db="EMBL/GenBank/DDBJ databases">
        <title>Aeromicrobium sp. M2KJ-4, whole genome shotgun sequence.</title>
        <authorList>
            <person name="Tuo L."/>
        </authorList>
    </citation>
    <scope>NUCLEOTIDE SEQUENCE [LARGE SCALE GENOMIC DNA]</scope>
    <source>
        <strain evidence="1 2">M2KJ-4</strain>
    </source>
</reference>
<name>A0A371PCK7_9ACTN</name>
<dbReference type="EMBL" id="QUBR01000001">
    <property type="protein sequence ID" value="REK73674.1"/>
    <property type="molecule type" value="Genomic_DNA"/>
</dbReference>
<dbReference type="Gene3D" id="3.40.50.150">
    <property type="entry name" value="Vaccinia Virus protein VP39"/>
    <property type="match status" value="1"/>
</dbReference>
<dbReference type="InterPro" id="IPR029063">
    <property type="entry name" value="SAM-dependent_MTases_sf"/>
</dbReference>
<protein>
    <submittedName>
        <fullName evidence="1">DNA cytosine methyltransferase</fullName>
    </submittedName>
</protein>
<dbReference type="OrthoDB" id="9813719at2"/>
<organism evidence="1 2">
    <name type="scientific">Aeromicrobium endophyticum</name>
    <dbReference type="NCBI Taxonomy" id="2292704"/>
    <lineage>
        <taxon>Bacteria</taxon>
        <taxon>Bacillati</taxon>
        <taxon>Actinomycetota</taxon>
        <taxon>Actinomycetes</taxon>
        <taxon>Propionibacteriales</taxon>
        <taxon>Nocardioidaceae</taxon>
        <taxon>Aeromicrobium</taxon>
    </lineage>
</organism>
<keyword evidence="1" id="KW-0489">Methyltransferase</keyword>
<dbReference type="RefSeq" id="WP_119703784.1">
    <property type="nucleotide sequence ID" value="NZ_JBHSOI010000001.1"/>
</dbReference>
<accession>A0A371PCK7</accession>